<protein>
    <submittedName>
        <fullName evidence="1">Uncharacterized protein</fullName>
    </submittedName>
</protein>
<reference evidence="2" key="1">
    <citation type="journal article" date="2019" name="Int. J. Syst. Evol. Microbiol.">
        <title>The Global Catalogue of Microorganisms (GCM) 10K type strain sequencing project: providing services to taxonomists for standard genome sequencing and annotation.</title>
        <authorList>
            <consortium name="The Broad Institute Genomics Platform"/>
            <consortium name="The Broad Institute Genome Sequencing Center for Infectious Disease"/>
            <person name="Wu L."/>
            <person name="Ma J."/>
        </authorList>
    </citation>
    <scope>NUCLEOTIDE SEQUENCE [LARGE SCALE GENOMIC DNA]</scope>
    <source>
        <strain evidence="2">CGMCC 1.12806</strain>
    </source>
</reference>
<name>A0ABQ1H4S3_9GAMM</name>
<evidence type="ECO:0000313" key="2">
    <source>
        <dbReference type="Proteomes" id="UP000627464"/>
    </source>
</evidence>
<comment type="caution">
    <text evidence="1">The sequence shown here is derived from an EMBL/GenBank/DDBJ whole genome shotgun (WGS) entry which is preliminary data.</text>
</comment>
<organism evidence="1 2">
    <name type="scientific">Hafnia psychrotolerans</name>
    <dbReference type="NCBI Taxonomy" id="1477018"/>
    <lineage>
        <taxon>Bacteria</taxon>
        <taxon>Pseudomonadati</taxon>
        <taxon>Pseudomonadota</taxon>
        <taxon>Gammaproteobacteria</taxon>
        <taxon>Enterobacterales</taxon>
        <taxon>Hafniaceae</taxon>
        <taxon>Hafnia</taxon>
    </lineage>
</organism>
<sequence>MKYSEYLPSWPSYLQINLGFEDVIHLGHRISSSNWKKTDYTEKGLRVRVKTDDFWHRMVRKEVIASEQRNRIC</sequence>
<dbReference type="EMBL" id="BMFZ01000012">
    <property type="protein sequence ID" value="GGA58657.1"/>
    <property type="molecule type" value="Genomic_DNA"/>
</dbReference>
<gene>
    <name evidence="1" type="ORF">GCM10011328_37620</name>
</gene>
<proteinExistence type="predicted"/>
<dbReference type="Proteomes" id="UP000627464">
    <property type="component" value="Unassembled WGS sequence"/>
</dbReference>
<keyword evidence="2" id="KW-1185">Reference proteome</keyword>
<accession>A0ABQ1H4S3</accession>
<evidence type="ECO:0000313" key="1">
    <source>
        <dbReference type="EMBL" id="GGA58657.1"/>
    </source>
</evidence>